<dbReference type="PANTHER" id="PTHR33375">
    <property type="entry name" value="CHROMOSOME-PARTITIONING PROTEIN PARB-RELATED"/>
    <property type="match status" value="1"/>
</dbReference>
<dbReference type="InterPro" id="IPR013741">
    <property type="entry name" value="KorB_domain"/>
</dbReference>
<dbReference type="GO" id="GO:0005694">
    <property type="term" value="C:chromosome"/>
    <property type="evidence" value="ECO:0007669"/>
    <property type="project" value="TreeGrafter"/>
</dbReference>
<sequence length="474" mass="51218">MTGAANALKGRGLDLSRLNKLSAAAKGIPAGQEVLRVHHSECYSTKQVREAFGAIESLADSMKTRQLQPCKVWPKDDKGYRICIGERRWRAATHGDLYLDIIVDPLLVDLTPAEVILYQLTENTQRENLTPKEEAQAVADMLAEGMSPRDIAMAKSAIEQWSESSAASWVSRMRKMLDMPAVVEALHDGGLHDIESLNCLTAIHELEPAVCEKLIEDGLTSRKATRAALKALKGGNAVPGSNKTAAAEQQSWGPAGIAPATYAVAVDRHTDGRHVAVVYIRLAGKELKTSWLSDAALASAYIEDVKARVVTLIRDFMLPLQCVEPAEQAAYQLILDYWQITPLATASTDEQPPKQTLAAPLATASTDEQPPKQTPAAPLATTNNVEQTSKQPPAAPAATTNKDEQPSKQPPAEQAPRNVAGVTGLVIHGFLDEDPVVLCLDEVVPGDYVVIQDMDGNRLTVPLEEFTFSSITKA</sequence>
<dbReference type="Gene3D" id="3.90.1530.30">
    <property type="match status" value="1"/>
</dbReference>
<organism evidence="4 5">
    <name type="scientific">Aeromonas caviae</name>
    <name type="common">Aeromonas punctata</name>
    <dbReference type="NCBI Taxonomy" id="648"/>
    <lineage>
        <taxon>Bacteria</taxon>
        <taxon>Pseudomonadati</taxon>
        <taxon>Pseudomonadota</taxon>
        <taxon>Gammaproteobacteria</taxon>
        <taxon>Aeromonadales</taxon>
        <taxon>Aeromonadaceae</taxon>
        <taxon>Aeromonas</taxon>
    </lineage>
</organism>
<keyword evidence="4" id="KW-0614">Plasmid</keyword>
<dbReference type="SUPFAM" id="SSF110849">
    <property type="entry name" value="ParB/Sulfiredoxin"/>
    <property type="match status" value="1"/>
</dbReference>
<feature type="compositionally biased region" description="Polar residues" evidence="1">
    <location>
        <begin position="380"/>
        <end position="391"/>
    </location>
</feature>
<reference evidence="4 5" key="1">
    <citation type="submission" date="2019-04" db="EMBL/GenBank/DDBJ databases">
        <title>Novel transposon Tn6433 variants accelerate the dissemination of tet(E) in Aeromonas under oxytetracycline stresses.</title>
        <authorList>
            <person name="Shi Y."/>
            <person name="Tian Z."/>
            <person name="Zhang Y."/>
            <person name="Zhang H."/>
            <person name="Yang M."/>
        </authorList>
    </citation>
    <scope>NUCLEOTIDE SEQUENCE [LARGE SCALE GENOMIC DNA]</scope>
    <source>
        <strain evidence="4 5">T25-39</strain>
        <plasmid evidence="5">paeca2</plasmid>
    </source>
</reference>
<dbReference type="EMBL" id="CP039628">
    <property type="protein sequence ID" value="QLI60537.1"/>
    <property type="molecule type" value="Genomic_DNA"/>
</dbReference>
<dbReference type="Pfam" id="PF08535">
    <property type="entry name" value="KorB"/>
    <property type="match status" value="1"/>
</dbReference>
<gene>
    <name evidence="4" type="ORF">C1C91_23515</name>
</gene>
<geneLocation type="plasmid" evidence="5">
    <name>paeca2</name>
</geneLocation>
<dbReference type="SUPFAM" id="SSF109709">
    <property type="entry name" value="KorB DNA-binding domain-like"/>
    <property type="match status" value="1"/>
</dbReference>
<evidence type="ECO:0000259" key="2">
    <source>
        <dbReference type="Pfam" id="PF02195"/>
    </source>
</evidence>
<dbReference type="PANTHER" id="PTHR33375:SF1">
    <property type="entry name" value="CHROMOSOME-PARTITIONING PROTEIN PARB-RELATED"/>
    <property type="match status" value="1"/>
</dbReference>
<dbReference type="Gene3D" id="1.10.10.2830">
    <property type="match status" value="1"/>
</dbReference>
<dbReference type="GO" id="GO:0007059">
    <property type="term" value="P:chromosome segregation"/>
    <property type="evidence" value="ECO:0007669"/>
    <property type="project" value="TreeGrafter"/>
</dbReference>
<dbReference type="InterPro" id="IPR036086">
    <property type="entry name" value="ParB/Sulfiredoxin_sf"/>
</dbReference>
<accession>A0A7D5YUD8</accession>
<evidence type="ECO:0000313" key="5">
    <source>
        <dbReference type="Proteomes" id="UP000266778"/>
    </source>
</evidence>
<dbReference type="InterPro" id="IPR003115">
    <property type="entry name" value="ParB_N"/>
</dbReference>
<protein>
    <submittedName>
        <fullName evidence="4">ParB N-terminal domain-containing protein</fullName>
    </submittedName>
</protein>
<dbReference type="InterPro" id="IPR050336">
    <property type="entry name" value="Chromosome_partition/occlusion"/>
</dbReference>
<evidence type="ECO:0000313" key="4">
    <source>
        <dbReference type="EMBL" id="QLI60537.1"/>
    </source>
</evidence>
<feature type="domain" description="Repressor KorB" evidence="3">
    <location>
        <begin position="167"/>
        <end position="232"/>
    </location>
</feature>
<feature type="region of interest" description="Disordered" evidence="1">
    <location>
        <begin position="363"/>
        <end position="417"/>
    </location>
</feature>
<dbReference type="Pfam" id="PF02195">
    <property type="entry name" value="ParB_N"/>
    <property type="match status" value="1"/>
</dbReference>
<evidence type="ECO:0000256" key="1">
    <source>
        <dbReference type="SAM" id="MobiDB-lite"/>
    </source>
</evidence>
<name>A0A7D5YUD8_AERCA</name>
<feature type="domain" description="ParB-like N-terminal" evidence="2">
    <location>
        <begin position="54"/>
        <end position="96"/>
    </location>
</feature>
<dbReference type="AlphaFoldDB" id="A0A7D5YUD8"/>
<proteinExistence type="predicted"/>
<dbReference type="Proteomes" id="UP000266778">
    <property type="component" value="Plasmid pAeca2"/>
</dbReference>
<evidence type="ECO:0000259" key="3">
    <source>
        <dbReference type="Pfam" id="PF08535"/>
    </source>
</evidence>